<evidence type="ECO:0000256" key="1">
    <source>
        <dbReference type="SAM" id="Phobius"/>
    </source>
</evidence>
<evidence type="ECO:0000313" key="2">
    <source>
        <dbReference type="EMBL" id="MFD2415844.1"/>
    </source>
</evidence>
<dbReference type="PANTHER" id="PTHR40078">
    <property type="entry name" value="INTEGRAL MEMBRANE PROTEIN-RELATED"/>
    <property type="match status" value="1"/>
</dbReference>
<keyword evidence="1" id="KW-1133">Transmembrane helix</keyword>
<keyword evidence="3" id="KW-1185">Reference proteome</keyword>
<evidence type="ECO:0000313" key="3">
    <source>
        <dbReference type="Proteomes" id="UP001597417"/>
    </source>
</evidence>
<organism evidence="2 3">
    <name type="scientific">Amycolatopsis pigmentata</name>
    <dbReference type="NCBI Taxonomy" id="450801"/>
    <lineage>
        <taxon>Bacteria</taxon>
        <taxon>Bacillati</taxon>
        <taxon>Actinomycetota</taxon>
        <taxon>Actinomycetes</taxon>
        <taxon>Pseudonocardiales</taxon>
        <taxon>Pseudonocardiaceae</taxon>
        <taxon>Amycolatopsis</taxon>
    </lineage>
</organism>
<proteinExistence type="predicted"/>
<protein>
    <submittedName>
        <fullName evidence="2">YitT family protein</fullName>
    </submittedName>
</protein>
<dbReference type="InterPro" id="IPR038750">
    <property type="entry name" value="YczE/YyaS-like"/>
</dbReference>
<accession>A0ABW5FNT5</accession>
<feature type="transmembrane region" description="Helical" evidence="1">
    <location>
        <begin position="108"/>
        <end position="134"/>
    </location>
</feature>
<dbReference type="EMBL" id="JBHUKR010000004">
    <property type="protein sequence ID" value="MFD2415844.1"/>
    <property type="molecule type" value="Genomic_DNA"/>
</dbReference>
<dbReference type="PANTHER" id="PTHR40078:SF1">
    <property type="entry name" value="INTEGRAL MEMBRANE PROTEIN"/>
    <property type="match status" value="1"/>
</dbReference>
<comment type="caution">
    <text evidence="2">The sequence shown here is derived from an EMBL/GenBank/DDBJ whole genome shotgun (WGS) entry which is preliminary data.</text>
</comment>
<reference evidence="3" key="1">
    <citation type="journal article" date="2019" name="Int. J. Syst. Evol. Microbiol.">
        <title>The Global Catalogue of Microorganisms (GCM) 10K type strain sequencing project: providing services to taxonomists for standard genome sequencing and annotation.</title>
        <authorList>
            <consortium name="The Broad Institute Genomics Platform"/>
            <consortium name="The Broad Institute Genome Sequencing Center for Infectious Disease"/>
            <person name="Wu L."/>
            <person name="Ma J."/>
        </authorList>
    </citation>
    <scope>NUCLEOTIDE SEQUENCE [LARGE SCALE GENOMIC DNA]</scope>
    <source>
        <strain evidence="3">CGMCC 4.7645</strain>
    </source>
</reference>
<feature type="transmembrane region" description="Helical" evidence="1">
    <location>
        <begin position="54"/>
        <end position="73"/>
    </location>
</feature>
<gene>
    <name evidence="2" type="ORF">ACFSXZ_05835</name>
</gene>
<feature type="transmembrane region" description="Helical" evidence="1">
    <location>
        <begin position="80"/>
        <end position="102"/>
    </location>
</feature>
<name>A0ABW5FNT5_9PSEU</name>
<feature type="transmembrane region" description="Helical" evidence="1">
    <location>
        <begin position="155"/>
        <end position="173"/>
    </location>
</feature>
<dbReference type="Pfam" id="PF19700">
    <property type="entry name" value="DUF6198"/>
    <property type="match status" value="1"/>
</dbReference>
<keyword evidence="1" id="KW-0812">Transmembrane</keyword>
<dbReference type="Proteomes" id="UP001597417">
    <property type="component" value="Unassembled WGS sequence"/>
</dbReference>
<sequence>MSILLPLPDDRLPLRSAMLLSGLVAYGVSSGLILRANLGVGPWDVLHQGLSRTFGGQVGTWTIVVSLVILLLWFPLRQRFGVGTFGNAVLVGLCVNATVWLVPPQRAVALQVVALVTGVLLNGVATGLYIAAGFGPGPRDGLTTALAARGYRIRVVRTVIEVLVLAIGWALGGSVGVGTVLYAVAIGPLMQLTLPFFMPKKCPA</sequence>
<keyword evidence="1" id="KW-0472">Membrane</keyword>
<feature type="transmembrane region" description="Helical" evidence="1">
    <location>
        <begin position="12"/>
        <end position="34"/>
    </location>
</feature>
<dbReference type="RefSeq" id="WP_378262016.1">
    <property type="nucleotide sequence ID" value="NZ_JBHUKR010000004.1"/>
</dbReference>